<keyword evidence="2" id="KW-0813">Transport</keyword>
<evidence type="ECO:0008006" key="10">
    <source>
        <dbReference type="Google" id="ProtNLM"/>
    </source>
</evidence>
<evidence type="ECO:0000256" key="1">
    <source>
        <dbReference type="ARBA" id="ARBA00004567"/>
    </source>
</evidence>
<protein>
    <recommendedName>
        <fullName evidence="10">Nucleoporin Nup54 alpha-helical domain-containing protein</fullName>
    </recommendedName>
</protein>
<evidence type="ECO:0000256" key="6">
    <source>
        <dbReference type="ARBA" id="ARBA00023132"/>
    </source>
</evidence>
<evidence type="ECO:0000313" key="8">
    <source>
        <dbReference type="EMBL" id="CEP12759.1"/>
    </source>
</evidence>
<keyword evidence="5" id="KW-0811">Translocation</keyword>
<dbReference type="GO" id="GO:0006606">
    <property type="term" value="P:protein import into nucleus"/>
    <property type="evidence" value="ECO:0007669"/>
    <property type="project" value="TreeGrafter"/>
</dbReference>
<evidence type="ECO:0000256" key="2">
    <source>
        <dbReference type="ARBA" id="ARBA00022448"/>
    </source>
</evidence>
<dbReference type="GO" id="GO:0006406">
    <property type="term" value="P:mRNA export from nucleus"/>
    <property type="evidence" value="ECO:0007669"/>
    <property type="project" value="TreeGrafter"/>
</dbReference>
<dbReference type="PANTHER" id="PTHR13257:SF0">
    <property type="entry name" value="NUCLEAR PORE COMPLEX PROTEIN NUP88"/>
    <property type="match status" value="1"/>
</dbReference>
<accession>A0A0B7NCM3</accession>
<comment type="subcellular location">
    <subcellularLocation>
        <location evidence="1">Nucleus</location>
        <location evidence="1">Nuclear pore complex</location>
    </subcellularLocation>
</comment>
<keyword evidence="3" id="KW-0509">mRNA transport</keyword>
<name>A0A0B7NCM3_9FUNG</name>
<dbReference type="GO" id="GO:0000056">
    <property type="term" value="P:ribosomal small subunit export from nucleus"/>
    <property type="evidence" value="ECO:0007669"/>
    <property type="project" value="InterPro"/>
</dbReference>
<evidence type="ECO:0000313" key="9">
    <source>
        <dbReference type="Proteomes" id="UP000054107"/>
    </source>
</evidence>
<keyword evidence="7" id="KW-0539">Nucleus</keyword>
<dbReference type="GO" id="GO:0000055">
    <property type="term" value="P:ribosomal large subunit export from nucleus"/>
    <property type="evidence" value="ECO:0007669"/>
    <property type="project" value="InterPro"/>
</dbReference>
<evidence type="ECO:0000256" key="4">
    <source>
        <dbReference type="ARBA" id="ARBA00022927"/>
    </source>
</evidence>
<evidence type="ECO:0000256" key="5">
    <source>
        <dbReference type="ARBA" id="ARBA00023010"/>
    </source>
</evidence>
<dbReference type="GO" id="GO:0017056">
    <property type="term" value="F:structural constituent of nuclear pore"/>
    <property type="evidence" value="ECO:0007669"/>
    <property type="project" value="InterPro"/>
</dbReference>
<dbReference type="PANTHER" id="PTHR13257">
    <property type="entry name" value="NUCLEOPORIN NUP84-RELATED"/>
    <property type="match status" value="1"/>
</dbReference>
<keyword evidence="6" id="KW-0906">Nuclear pore complex</keyword>
<organism evidence="8 9">
    <name type="scientific">Parasitella parasitica</name>
    <dbReference type="NCBI Taxonomy" id="35722"/>
    <lineage>
        <taxon>Eukaryota</taxon>
        <taxon>Fungi</taxon>
        <taxon>Fungi incertae sedis</taxon>
        <taxon>Mucoromycota</taxon>
        <taxon>Mucoromycotina</taxon>
        <taxon>Mucoromycetes</taxon>
        <taxon>Mucorales</taxon>
        <taxon>Mucorineae</taxon>
        <taxon>Mucoraceae</taxon>
        <taxon>Parasitella</taxon>
    </lineage>
</organism>
<evidence type="ECO:0000256" key="7">
    <source>
        <dbReference type="ARBA" id="ARBA00023242"/>
    </source>
</evidence>
<keyword evidence="4" id="KW-0653">Protein transport</keyword>
<gene>
    <name evidence="8" type="primary">PARPA_06740.1 scaffold 23505</name>
</gene>
<dbReference type="AlphaFoldDB" id="A0A0B7NCM3"/>
<proteinExistence type="predicted"/>
<dbReference type="EMBL" id="LN728267">
    <property type="protein sequence ID" value="CEP12759.1"/>
    <property type="molecule type" value="Genomic_DNA"/>
</dbReference>
<dbReference type="OrthoDB" id="341482at2759"/>
<sequence length="259" mass="29731">MRREVDIPEDAEKAVKAQLHSIGTDEGEKEKAYEPVLSLPLFKPPPQLDTLPKQPKIVVPATMSGPQEIIINEETLRFFSKSTEQIRRETRDLKKAASHIDTRLCTQQKEFERQVNAVRDLYFKLQETSSKEAKQAQQDKLRDISQRHAKLRLRIDEQLRSLMKVYQPELSNEEQEWIGKLEKLSKQVAGESGYVARIKLLKEQIEQQAKVSKPKAHKFAGMNPTQLKSVLSTLKQQSSDIAHVTERIEKLEIKLPTSA</sequence>
<dbReference type="Proteomes" id="UP000054107">
    <property type="component" value="Unassembled WGS sequence"/>
</dbReference>
<dbReference type="InterPro" id="IPR037700">
    <property type="entry name" value="NUP88/NUP82"/>
</dbReference>
<reference evidence="8 9" key="1">
    <citation type="submission" date="2014-09" db="EMBL/GenBank/DDBJ databases">
        <authorList>
            <person name="Ellenberger Sabrina"/>
        </authorList>
    </citation>
    <scope>NUCLEOTIDE SEQUENCE [LARGE SCALE GENOMIC DNA]</scope>
    <source>
        <strain evidence="8 9">CBS 412.66</strain>
    </source>
</reference>
<keyword evidence="9" id="KW-1185">Reference proteome</keyword>
<dbReference type="GO" id="GO:0005643">
    <property type="term" value="C:nuclear pore"/>
    <property type="evidence" value="ECO:0007669"/>
    <property type="project" value="UniProtKB-SubCell"/>
</dbReference>
<evidence type="ECO:0000256" key="3">
    <source>
        <dbReference type="ARBA" id="ARBA00022816"/>
    </source>
</evidence>